<feature type="transmembrane region" description="Helical" evidence="9">
    <location>
        <begin position="90"/>
        <end position="113"/>
    </location>
</feature>
<evidence type="ECO:0000313" key="12">
    <source>
        <dbReference type="Proteomes" id="UP000886520"/>
    </source>
</evidence>
<evidence type="ECO:0000256" key="9">
    <source>
        <dbReference type="SAM" id="Phobius"/>
    </source>
</evidence>
<dbReference type="Pfam" id="PF01490">
    <property type="entry name" value="Aa_trans"/>
    <property type="match status" value="1"/>
</dbReference>
<evidence type="ECO:0000256" key="5">
    <source>
        <dbReference type="ARBA" id="ARBA00022970"/>
    </source>
</evidence>
<evidence type="ECO:0000256" key="8">
    <source>
        <dbReference type="ARBA" id="ARBA00061463"/>
    </source>
</evidence>
<evidence type="ECO:0000256" key="2">
    <source>
        <dbReference type="ARBA" id="ARBA00022448"/>
    </source>
</evidence>
<evidence type="ECO:0000256" key="7">
    <source>
        <dbReference type="ARBA" id="ARBA00023136"/>
    </source>
</evidence>
<feature type="transmembrane region" description="Helical" evidence="9">
    <location>
        <begin position="477"/>
        <end position="499"/>
    </location>
</feature>
<keyword evidence="12" id="KW-1185">Reference proteome</keyword>
<comment type="caution">
    <text evidence="11">The sequence shown here is derived from an EMBL/GenBank/DDBJ whole genome shotgun (WGS) entry which is preliminary data.</text>
</comment>
<keyword evidence="2" id="KW-0813">Transport</keyword>
<dbReference type="EMBL" id="JABFUD020000010">
    <property type="protein sequence ID" value="KAI5074629.1"/>
    <property type="molecule type" value="Genomic_DNA"/>
</dbReference>
<keyword evidence="7 9" id="KW-0472">Membrane</keyword>
<dbReference type="FunFam" id="1.20.1740.10:FF:000055">
    <property type="entry name" value="Amino acid permease 6"/>
    <property type="match status" value="1"/>
</dbReference>
<keyword evidence="4 9" id="KW-0812">Transmembrane</keyword>
<keyword evidence="3" id="KW-1003">Cell membrane</keyword>
<accession>A0A9D4UV70</accession>
<feature type="transmembrane region" description="Helical" evidence="9">
    <location>
        <begin position="316"/>
        <end position="335"/>
    </location>
</feature>
<dbReference type="PANTHER" id="PTHR48017">
    <property type="entry name" value="OS05G0424000 PROTEIN-RELATED"/>
    <property type="match status" value="1"/>
</dbReference>
<proteinExistence type="inferred from homology"/>
<feature type="transmembrane region" description="Helical" evidence="9">
    <location>
        <begin position="222"/>
        <end position="245"/>
    </location>
</feature>
<gene>
    <name evidence="11" type="ORF">GOP47_0010590</name>
</gene>
<feature type="transmembrane region" description="Helical" evidence="9">
    <location>
        <begin position="355"/>
        <end position="376"/>
    </location>
</feature>
<organism evidence="11 12">
    <name type="scientific">Adiantum capillus-veneris</name>
    <name type="common">Maidenhair fern</name>
    <dbReference type="NCBI Taxonomy" id="13818"/>
    <lineage>
        <taxon>Eukaryota</taxon>
        <taxon>Viridiplantae</taxon>
        <taxon>Streptophyta</taxon>
        <taxon>Embryophyta</taxon>
        <taxon>Tracheophyta</taxon>
        <taxon>Polypodiopsida</taxon>
        <taxon>Polypodiidae</taxon>
        <taxon>Polypodiales</taxon>
        <taxon>Pteridineae</taxon>
        <taxon>Pteridaceae</taxon>
        <taxon>Vittarioideae</taxon>
        <taxon>Adiantum</taxon>
    </lineage>
</organism>
<evidence type="ECO:0000313" key="11">
    <source>
        <dbReference type="EMBL" id="KAI5074629.1"/>
    </source>
</evidence>
<evidence type="ECO:0000259" key="10">
    <source>
        <dbReference type="Pfam" id="PF01490"/>
    </source>
</evidence>
<reference evidence="11" key="1">
    <citation type="submission" date="2021-01" db="EMBL/GenBank/DDBJ databases">
        <title>Adiantum capillus-veneris genome.</title>
        <authorList>
            <person name="Fang Y."/>
            <person name="Liao Q."/>
        </authorList>
    </citation>
    <scope>NUCLEOTIDE SEQUENCE</scope>
    <source>
        <strain evidence="11">H3</strain>
        <tissue evidence="11">Leaf</tissue>
    </source>
</reference>
<comment type="similarity">
    <text evidence="8">Belongs to the amino acid/polyamine transporter 2 family. Amino acid/auxin permease (AAAP) (TC 2.A.18.2) subfamily.</text>
</comment>
<evidence type="ECO:0000256" key="6">
    <source>
        <dbReference type="ARBA" id="ARBA00022989"/>
    </source>
</evidence>
<dbReference type="InterPro" id="IPR013057">
    <property type="entry name" value="AA_transpt_TM"/>
</dbReference>
<dbReference type="GO" id="GO:0006865">
    <property type="term" value="P:amino acid transport"/>
    <property type="evidence" value="ECO:0007669"/>
    <property type="project" value="UniProtKB-KW"/>
</dbReference>
<feature type="domain" description="Amino acid transporter transmembrane" evidence="10">
    <location>
        <begin position="59"/>
        <end position="502"/>
    </location>
</feature>
<feature type="transmembrane region" description="Helical" evidence="9">
    <location>
        <begin position="420"/>
        <end position="440"/>
    </location>
</feature>
<dbReference type="OrthoDB" id="40134at2759"/>
<sequence length="516" mass="56643">MAPSLKADEESGASPLHVMNIMGMHNEAAAALAEAGGLMQANSSYFLDSEVDDDGRPKRTGTFWTASAHIITAVIGSGVLSLAWSMAKLGWIAGPICLLLFAAITYYTSLLLADCYRSPSSSISSSTGSMIEKRNYTYMDAVQSNLGPIQTKLCAIVQYTNFAGTAIGYTITASISMVAIARSNCFHKEGHHSPCFTSTYPYMLLFGGIQVFLSQIPTFSKLWWLSIVAAVMSFSYSSIGVGLGVGKVATEGRHIQGTLWGLFHTGEKFQTGDIWPIFQALGNIAFAYSYSMILIEIQDTVKSPPPENETMKKANLMGVSTTTIFYLLCSCIGYATFGDQAPGNLLTGFGFYEPYWLVDFANVCVVVHLVGAFQVFSQPLFAFVEDWVSLSYPKSQAIHKHCKINLPFYGPACKLNLFRLVWRTTFVIFTTLASMLLPFFNDILGVLGALAFWPLTVYFPIEMHIARHNTPRWSRKWICLQSLSIVCLLVSIAALVGSFEGMAEDLKVYKPFQGHA</sequence>
<evidence type="ECO:0000256" key="3">
    <source>
        <dbReference type="ARBA" id="ARBA00022475"/>
    </source>
</evidence>
<keyword evidence="5" id="KW-0029">Amino-acid transport</keyword>
<evidence type="ECO:0000256" key="1">
    <source>
        <dbReference type="ARBA" id="ARBA00004236"/>
    </source>
</evidence>
<name>A0A9D4UV70_ADICA</name>
<dbReference type="Proteomes" id="UP000886520">
    <property type="component" value="Chromosome 10"/>
</dbReference>
<comment type="subcellular location">
    <subcellularLocation>
        <location evidence="1">Cell membrane</location>
    </subcellularLocation>
</comment>
<feature type="transmembrane region" description="Helical" evidence="9">
    <location>
        <begin position="274"/>
        <end position="295"/>
    </location>
</feature>
<keyword evidence="6 9" id="KW-1133">Transmembrane helix</keyword>
<dbReference type="AlphaFoldDB" id="A0A9D4UV70"/>
<feature type="transmembrane region" description="Helical" evidence="9">
    <location>
        <begin position="63"/>
        <end position="84"/>
    </location>
</feature>
<protein>
    <recommendedName>
        <fullName evidence="10">Amino acid transporter transmembrane domain-containing protein</fullName>
    </recommendedName>
</protein>
<feature type="transmembrane region" description="Helical" evidence="9">
    <location>
        <begin position="446"/>
        <end position="465"/>
    </location>
</feature>
<dbReference type="GO" id="GO:0005886">
    <property type="term" value="C:plasma membrane"/>
    <property type="evidence" value="ECO:0007669"/>
    <property type="project" value="UniProtKB-SubCell"/>
</dbReference>
<evidence type="ECO:0000256" key="4">
    <source>
        <dbReference type="ARBA" id="ARBA00022692"/>
    </source>
</evidence>